<proteinExistence type="predicted"/>
<keyword evidence="4" id="KW-1185">Reference proteome</keyword>
<protein>
    <submittedName>
        <fullName evidence="3">VanZ family protein</fullName>
    </submittedName>
</protein>
<evidence type="ECO:0000313" key="3">
    <source>
        <dbReference type="EMBL" id="MFC5491864.1"/>
    </source>
</evidence>
<comment type="caution">
    <text evidence="3">The sequence shown here is derived from an EMBL/GenBank/DDBJ whole genome shotgun (WGS) entry which is preliminary data.</text>
</comment>
<accession>A0ABW0MU56</accession>
<keyword evidence="1" id="KW-0812">Transmembrane</keyword>
<feature type="domain" description="VanZ-like" evidence="2">
    <location>
        <begin position="17"/>
        <end position="133"/>
    </location>
</feature>
<evidence type="ECO:0000313" key="4">
    <source>
        <dbReference type="Proteomes" id="UP001595956"/>
    </source>
</evidence>
<feature type="transmembrane region" description="Helical" evidence="1">
    <location>
        <begin position="112"/>
        <end position="134"/>
    </location>
</feature>
<dbReference type="InterPro" id="IPR006976">
    <property type="entry name" value="VanZ-like"/>
</dbReference>
<reference evidence="4" key="1">
    <citation type="journal article" date="2019" name="Int. J. Syst. Evol. Microbiol.">
        <title>The Global Catalogue of Microorganisms (GCM) 10K type strain sequencing project: providing services to taxonomists for standard genome sequencing and annotation.</title>
        <authorList>
            <consortium name="The Broad Institute Genomics Platform"/>
            <consortium name="The Broad Institute Genome Sequencing Center for Infectious Disease"/>
            <person name="Wu L."/>
            <person name="Ma J."/>
        </authorList>
    </citation>
    <scope>NUCLEOTIDE SEQUENCE [LARGE SCALE GENOMIC DNA]</scope>
    <source>
        <strain evidence="4">KACC 13778</strain>
    </source>
</reference>
<evidence type="ECO:0000256" key="1">
    <source>
        <dbReference type="SAM" id="Phobius"/>
    </source>
</evidence>
<sequence>MADSDGRRRQLAAALATYCAALAFILLVPSGQVPSSGAGFAADRFADLGAPDWIVEPARFEFLANALILVPVSALGSLIWPSTTWRDWTAYAFIGACTVECAQGLLLPDRTATFGDVVANTLGGLTGALAVAVLSRRRTAAGTPPTNRD</sequence>
<evidence type="ECO:0000259" key="2">
    <source>
        <dbReference type="Pfam" id="PF04892"/>
    </source>
</evidence>
<dbReference type="Proteomes" id="UP001595956">
    <property type="component" value="Unassembled WGS sequence"/>
</dbReference>
<keyword evidence="1" id="KW-1133">Transmembrane helix</keyword>
<dbReference type="RefSeq" id="WP_345181385.1">
    <property type="nucleotide sequence ID" value="NZ_BAABFQ010000008.1"/>
</dbReference>
<organism evidence="3 4">
    <name type="scientific">Nocardioides caricicola</name>
    <dbReference type="NCBI Taxonomy" id="634770"/>
    <lineage>
        <taxon>Bacteria</taxon>
        <taxon>Bacillati</taxon>
        <taxon>Actinomycetota</taxon>
        <taxon>Actinomycetes</taxon>
        <taxon>Propionibacteriales</taxon>
        <taxon>Nocardioidaceae</taxon>
        <taxon>Nocardioides</taxon>
    </lineage>
</organism>
<dbReference type="Pfam" id="PF04892">
    <property type="entry name" value="VanZ"/>
    <property type="match status" value="1"/>
</dbReference>
<feature type="transmembrane region" description="Helical" evidence="1">
    <location>
        <begin position="62"/>
        <end position="81"/>
    </location>
</feature>
<keyword evidence="1" id="KW-0472">Membrane</keyword>
<name>A0ABW0MU56_9ACTN</name>
<dbReference type="EMBL" id="JBHSMD010000001">
    <property type="protein sequence ID" value="MFC5491864.1"/>
    <property type="molecule type" value="Genomic_DNA"/>
</dbReference>
<feature type="transmembrane region" description="Helical" evidence="1">
    <location>
        <begin position="88"/>
        <end position="106"/>
    </location>
</feature>
<gene>
    <name evidence="3" type="ORF">ACFPKY_02055</name>
</gene>